<dbReference type="InterPro" id="IPR042088">
    <property type="entry name" value="OligoPept_F_C"/>
</dbReference>
<dbReference type="PANTHER" id="PTHR11804">
    <property type="entry name" value="PROTEASE M3 THIMET OLIGOPEPTIDASE-RELATED"/>
    <property type="match status" value="1"/>
</dbReference>
<evidence type="ECO:0000259" key="7">
    <source>
        <dbReference type="Pfam" id="PF01432"/>
    </source>
</evidence>
<comment type="similarity">
    <text evidence="6">Belongs to the peptidase M3B family.</text>
</comment>
<organism evidence="9 10">
    <name type="scientific">Anaerocolumna aminovalerica</name>
    <dbReference type="NCBI Taxonomy" id="1527"/>
    <lineage>
        <taxon>Bacteria</taxon>
        <taxon>Bacillati</taxon>
        <taxon>Bacillota</taxon>
        <taxon>Clostridia</taxon>
        <taxon>Lachnospirales</taxon>
        <taxon>Lachnospiraceae</taxon>
        <taxon>Anaerocolumna</taxon>
    </lineage>
</organism>
<keyword evidence="1 6" id="KW-0645">Protease</keyword>
<dbReference type="Pfam" id="PF01432">
    <property type="entry name" value="Peptidase_M3"/>
    <property type="match status" value="1"/>
</dbReference>
<dbReference type="CDD" id="cd09608">
    <property type="entry name" value="M3B_PepF"/>
    <property type="match status" value="1"/>
</dbReference>
<accession>A0A1I5GKW8</accession>
<dbReference type="GO" id="GO:0046872">
    <property type="term" value="F:metal ion binding"/>
    <property type="evidence" value="ECO:0007669"/>
    <property type="project" value="UniProtKB-UniRule"/>
</dbReference>
<keyword evidence="5 6" id="KW-0482">Metalloprotease</keyword>
<dbReference type="GO" id="GO:0006518">
    <property type="term" value="P:peptide metabolic process"/>
    <property type="evidence" value="ECO:0007669"/>
    <property type="project" value="TreeGrafter"/>
</dbReference>
<dbReference type="InterPro" id="IPR045090">
    <property type="entry name" value="Pept_M3A_M3B"/>
</dbReference>
<keyword evidence="3 6" id="KW-0378">Hydrolase</keyword>
<evidence type="ECO:0000313" key="9">
    <source>
        <dbReference type="EMBL" id="SFO36638.1"/>
    </source>
</evidence>
<dbReference type="SUPFAM" id="SSF55486">
    <property type="entry name" value="Metalloproteases ('zincins'), catalytic domain"/>
    <property type="match status" value="1"/>
</dbReference>
<evidence type="ECO:0000256" key="4">
    <source>
        <dbReference type="ARBA" id="ARBA00022833"/>
    </source>
</evidence>
<dbReference type="InterPro" id="IPR013647">
    <property type="entry name" value="OligopepF_N_dom"/>
</dbReference>
<feature type="domain" description="Peptidase M3A/M3B catalytic" evidence="7">
    <location>
        <begin position="207"/>
        <end position="586"/>
    </location>
</feature>
<evidence type="ECO:0000256" key="1">
    <source>
        <dbReference type="ARBA" id="ARBA00022670"/>
    </source>
</evidence>
<dbReference type="Proteomes" id="UP000198806">
    <property type="component" value="Unassembled WGS sequence"/>
</dbReference>
<dbReference type="Gene3D" id="1.10.287.830">
    <property type="entry name" value="putative peptidase helix hairpin domain like"/>
    <property type="match status" value="1"/>
</dbReference>
<dbReference type="STRING" id="1527.SAMN04489757_12048"/>
<evidence type="ECO:0000256" key="2">
    <source>
        <dbReference type="ARBA" id="ARBA00022723"/>
    </source>
</evidence>
<keyword evidence="4 6" id="KW-0862">Zinc</keyword>
<evidence type="ECO:0000313" key="10">
    <source>
        <dbReference type="Proteomes" id="UP000198806"/>
    </source>
</evidence>
<reference evidence="9 10" key="1">
    <citation type="submission" date="2016-10" db="EMBL/GenBank/DDBJ databases">
        <authorList>
            <person name="de Groot N.N."/>
        </authorList>
    </citation>
    <scope>NUCLEOTIDE SEQUENCE [LARGE SCALE GENOMIC DNA]</scope>
    <source>
        <strain evidence="9 10">DSM 1283</strain>
    </source>
</reference>
<dbReference type="OrthoDB" id="9766487at2"/>
<proteinExistence type="inferred from homology"/>
<dbReference type="Gene3D" id="1.10.1370.20">
    <property type="entry name" value="Oligoendopeptidase f, C-terminal domain"/>
    <property type="match status" value="1"/>
</dbReference>
<keyword evidence="10" id="KW-1185">Reference proteome</keyword>
<dbReference type="InterPro" id="IPR001567">
    <property type="entry name" value="Pept_M3A_M3B_dom"/>
</dbReference>
<feature type="domain" description="Oligopeptidase F N-terminal" evidence="8">
    <location>
        <begin position="117"/>
        <end position="186"/>
    </location>
</feature>
<dbReference type="PANTHER" id="PTHR11804:SF84">
    <property type="entry name" value="SACCHAROLYSIN"/>
    <property type="match status" value="1"/>
</dbReference>
<dbReference type="EC" id="3.4.24.-" evidence="6"/>
<sequence>MASKTQIPVRSELDPQYTWAIEDLYPSDEAWKSEFENVKTYLEKIASYKGKLGESAEILYEYLKLSDEVNILMSYLGHYAARKHDEDTKVSVYQDMYGKFYSLVVEIQSVSSFETPELLQISDEVLESFYAAKPELSLYKKHLDEIRRKREHILSPEEERIIALAGEMTLAPGNIYSIFGDADLQFPDAIDKDGVPHQVTQGSFISLMESEDRVLRKSAFQSFYHSYGTYKNTMATVLNSQVKQLIFNAKARKYSSTLQASLDETNVPVEVYHNLIDAVHNNFSYMHKYVRLRKKLLKLDELHMYDLYTPIIKDVDVTITYEEAKKNVMEAVKPLGEEYQRILQEGFNNRWIDVYENVGKRSGAYSAGARVHPYVLLNHKENLDSEFTLAHEMGHAIHSYLSNREQPFIYTEYKTFVAEVASTCNEALLMEYLLNKTEDKYQRAYLINYFLEQFRTTIYRQTMFAEFELLINRTVEEGESLTAERVCSLYRDLNKQYYGDDIVIDPEIDLEWERIPHFYYNYYVFQYATGYSAAIALSRRILTEGEPAVKDYLQFLSGGCSKDPVSLLKDAGVDMTTAKPVNDALALFNKLIDELDTLLS</sequence>
<dbReference type="NCBIfam" id="TIGR00181">
    <property type="entry name" value="pepF"/>
    <property type="match status" value="1"/>
</dbReference>
<evidence type="ECO:0000256" key="3">
    <source>
        <dbReference type="ARBA" id="ARBA00022801"/>
    </source>
</evidence>
<dbReference type="GO" id="GO:0006508">
    <property type="term" value="P:proteolysis"/>
    <property type="evidence" value="ECO:0007669"/>
    <property type="project" value="UniProtKB-KW"/>
</dbReference>
<dbReference type="EMBL" id="FOWD01000020">
    <property type="protein sequence ID" value="SFO36638.1"/>
    <property type="molecule type" value="Genomic_DNA"/>
</dbReference>
<dbReference type="GO" id="GO:0004222">
    <property type="term" value="F:metalloendopeptidase activity"/>
    <property type="evidence" value="ECO:0007669"/>
    <property type="project" value="UniProtKB-UniRule"/>
</dbReference>
<comment type="function">
    <text evidence="6">Has oligopeptidase activity and degrades a variety of small bioactive peptides.</text>
</comment>
<dbReference type="AlphaFoldDB" id="A0A1I5GKW8"/>
<dbReference type="Gene3D" id="1.20.140.70">
    <property type="entry name" value="Oligopeptidase f, N-terminal domain"/>
    <property type="match status" value="1"/>
</dbReference>
<dbReference type="InterPro" id="IPR004438">
    <property type="entry name" value="Peptidase_M3B"/>
</dbReference>
<dbReference type="RefSeq" id="WP_091687142.1">
    <property type="nucleotide sequence ID" value="NZ_BAABFM010000028.1"/>
</dbReference>
<evidence type="ECO:0000256" key="6">
    <source>
        <dbReference type="RuleBase" id="RU368091"/>
    </source>
</evidence>
<evidence type="ECO:0000259" key="8">
    <source>
        <dbReference type="Pfam" id="PF08439"/>
    </source>
</evidence>
<comment type="cofactor">
    <cofactor evidence="6">
        <name>Zn(2+)</name>
        <dbReference type="ChEBI" id="CHEBI:29105"/>
    </cofactor>
    <text evidence="6">Binds 1 zinc ion.</text>
</comment>
<evidence type="ECO:0000256" key="5">
    <source>
        <dbReference type="ARBA" id="ARBA00023049"/>
    </source>
</evidence>
<dbReference type="Pfam" id="PF08439">
    <property type="entry name" value="Peptidase_M3_N"/>
    <property type="match status" value="1"/>
</dbReference>
<protein>
    <recommendedName>
        <fullName evidence="6">Oligopeptidase F</fullName>
        <ecNumber evidence="6">3.4.24.-</ecNumber>
    </recommendedName>
</protein>
<name>A0A1I5GKW8_9FIRM</name>
<gene>
    <name evidence="9" type="ORF">SAMN04489757_12048</name>
</gene>
<keyword evidence="2 6" id="KW-0479">Metal-binding</keyword>